<evidence type="ECO:0000256" key="1">
    <source>
        <dbReference type="SAM" id="Phobius"/>
    </source>
</evidence>
<feature type="transmembrane region" description="Helical" evidence="1">
    <location>
        <begin position="101"/>
        <end position="121"/>
    </location>
</feature>
<proteinExistence type="predicted"/>
<reference evidence="2" key="1">
    <citation type="submission" date="2023-08" db="EMBL/GenBank/DDBJ databases">
        <title>Black Yeasts Isolated from many extreme environments.</title>
        <authorList>
            <person name="Coleine C."/>
            <person name="Stajich J.E."/>
            <person name="Selbmann L."/>
        </authorList>
    </citation>
    <scope>NUCLEOTIDE SEQUENCE</scope>
    <source>
        <strain evidence="2">CCFEE 5810</strain>
    </source>
</reference>
<dbReference type="EMBL" id="JAVRQU010000021">
    <property type="protein sequence ID" value="KAK5691555.1"/>
    <property type="molecule type" value="Genomic_DNA"/>
</dbReference>
<evidence type="ECO:0000313" key="2">
    <source>
        <dbReference type="EMBL" id="KAK5691555.1"/>
    </source>
</evidence>
<accession>A0AAN7W240</accession>
<feature type="transmembrane region" description="Helical" evidence="1">
    <location>
        <begin position="142"/>
        <end position="166"/>
    </location>
</feature>
<evidence type="ECO:0000313" key="3">
    <source>
        <dbReference type="Proteomes" id="UP001310594"/>
    </source>
</evidence>
<name>A0AAN7W240_9PEZI</name>
<gene>
    <name evidence="2" type="ORF">LTR97_011549</name>
</gene>
<organism evidence="2 3">
    <name type="scientific">Elasticomyces elasticus</name>
    <dbReference type="NCBI Taxonomy" id="574655"/>
    <lineage>
        <taxon>Eukaryota</taxon>
        <taxon>Fungi</taxon>
        <taxon>Dikarya</taxon>
        <taxon>Ascomycota</taxon>
        <taxon>Pezizomycotina</taxon>
        <taxon>Dothideomycetes</taxon>
        <taxon>Dothideomycetidae</taxon>
        <taxon>Mycosphaerellales</taxon>
        <taxon>Teratosphaeriaceae</taxon>
        <taxon>Elasticomyces</taxon>
    </lineage>
</organism>
<sequence length="230" mass="24976">MSRRPANCWVYHNTVSATTKPLVAEQRNNDANVQTTSPPYLISCPRTPLSFNKPTTSQSQNHSETSNKTAVMGIEFNPQTTDQVLTNAWEIASTSFVETSYFLLAGLVVLTIGMLVGYILVKSLDRNQDPFVVFRLDSIKPVPLLTSALVFFFCIVQVVGVTWKVFTSEGPVSLADTSLVTAAATVGAEAACLVIFWLTGVFLAFVGAASEVSDDATVRSRSRANKRTAE</sequence>
<keyword evidence="1" id="KW-0812">Transmembrane</keyword>
<dbReference type="AlphaFoldDB" id="A0AAN7W240"/>
<feature type="transmembrane region" description="Helical" evidence="1">
    <location>
        <begin position="186"/>
        <end position="209"/>
    </location>
</feature>
<comment type="caution">
    <text evidence="2">The sequence shown here is derived from an EMBL/GenBank/DDBJ whole genome shotgun (WGS) entry which is preliminary data.</text>
</comment>
<keyword evidence="1" id="KW-1133">Transmembrane helix</keyword>
<keyword evidence="1" id="KW-0472">Membrane</keyword>
<dbReference type="Proteomes" id="UP001310594">
    <property type="component" value="Unassembled WGS sequence"/>
</dbReference>
<protein>
    <submittedName>
        <fullName evidence="2">Uncharacterized protein</fullName>
    </submittedName>
</protein>